<comment type="cofactor">
    <cofactor evidence="3">
        <name>Co(2+)</name>
        <dbReference type="ChEBI" id="CHEBI:48828"/>
    </cofactor>
</comment>
<dbReference type="STRING" id="989370.AOQ71_24255"/>
<evidence type="ECO:0000256" key="6">
    <source>
        <dbReference type="ARBA" id="ARBA00022723"/>
    </source>
</evidence>
<gene>
    <name evidence="9" type="ORF">AOQ71_24255</name>
</gene>
<dbReference type="Proteomes" id="UP000051936">
    <property type="component" value="Unassembled WGS sequence"/>
</dbReference>
<dbReference type="Pfam" id="PF13023">
    <property type="entry name" value="HD_3"/>
    <property type="match status" value="1"/>
</dbReference>
<comment type="cofactor">
    <cofactor evidence="2">
        <name>Mn(2+)</name>
        <dbReference type="ChEBI" id="CHEBI:29035"/>
    </cofactor>
</comment>
<dbReference type="RefSeq" id="WP_057752068.1">
    <property type="nucleotide sequence ID" value="NZ_LJYG01000099.1"/>
</dbReference>
<dbReference type="GO" id="GO:0005737">
    <property type="term" value="C:cytoplasm"/>
    <property type="evidence" value="ECO:0007669"/>
    <property type="project" value="TreeGrafter"/>
</dbReference>
<evidence type="ECO:0000256" key="1">
    <source>
        <dbReference type="ARBA" id="ARBA00001638"/>
    </source>
</evidence>
<dbReference type="PANTHER" id="PTHR11845:SF13">
    <property type="entry name" value="5'-DEOXYNUCLEOTIDASE HDDC2"/>
    <property type="match status" value="1"/>
</dbReference>
<dbReference type="EMBL" id="LJYG01000099">
    <property type="protein sequence ID" value="KRQ07236.1"/>
    <property type="molecule type" value="Genomic_DNA"/>
</dbReference>
<feature type="domain" description="HD/PDEase" evidence="8">
    <location>
        <begin position="40"/>
        <end position="151"/>
    </location>
</feature>
<keyword evidence="6" id="KW-0479">Metal-binding</keyword>
<evidence type="ECO:0000256" key="2">
    <source>
        <dbReference type="ARBA" id="ARBA00001936"/>
    </source>
</evidence>
<dbReference type="InterPro" id="IPR003607">
    <property type="entry name" value="HD/PDEase_dom"/>
</dbReference>
<dbReference type="InterPro" id="IPR006674">
    <property type="entry name" value="HD_domain"/>
</dbReference>
<dbReference type="GO" id="GO:0002953">
    <property type="term" value="F:5'-deoxynucleotidase activity"/>
    <property type="evidence" value="ECO:0007669"/>
    <property type="project" value="UniProtKB-EC"/>
</dbReference>
<dbReference type="InterPro" id="IPR039356">
    <property type="entry name" value="YfbR/HDDC2"/>
</dbReference>
<keyword evidence="7" id="KW-0378">Hydrolase</keyword>
<reference evidence="9 10" key="1">
    <citation type="submission" date="2015-09" db="EMBL/GenBank/DDBJ databases">
        <title>Draft Genome Sequence of Bradyrhizobium manausense Strain BR 3351T, a Novel Symbiotic Nitrogen-Fixing Alphaproteobacterium Isolated from Brazilian Amazon Rain Forest.</title>
        <authorList>
            <person name="De Araujo J.L."/>
            <person name="Zilli J.E."/>
        </authorList>
    </citation>
    <scope>NUCLEOTIDE SEQUENCE [LARGE SCALE GENOMIC DNA]</scope>
    <source>
        <strain evidence="9 10">BR3351</strain>
    </source>
</reference>
<dbReference type="Gene3D" id="1.10.3210.10">
    <property type="entry name" value="Hypothetical protein af1432"/>
    <property type="match status" value="1"/>
</dbReference>
<comment type="catalytic activity">
    <reaction evidence="1">
        <text>a 2'-deoxyribonucleoside 5'-phosphate + H2O = a 2'-deoxyribonucleoside + phosphate</text>
        <dbReference type="Rhea" id="RHEA:36167"/>
        <dbReference type="ChEBI" id="CHEBI:15377"/>
        <dbReference type="ChEBI" id="CHEBI:18274"/>
        <dbReference type="ChEBI" id="CHEBI:43474"/>
        <dbReference type="ChEBI" id="CHEBI:65317"/>
        <dbReference type="EC" id="3.1.3.89"/>
    </reaction>
</comment>
<dbReference type="AlphaFoldDB" id="A0A0R3DHZ2"/>
<sequence length="208" mass="23701">MEQAASARANDAINDDVDFLYEVGTLRHINRSWLQFGGLPFANVAEHSFRMTYIAMLIAVREGARVDRVVQMALIHDLHESRVGDANYVQKMYRNDDVESAWLEMEGSTSISSHLSELRREMLAGATLEAKIVKDADKLDCDFELREMRDAGARIAEALDPTRRVVSQTLQTETARRMHAAVQSRSSHEWHLKARNRLNSGDWLKDED</sequence>
<evidence type="ECO:0000313" key="9">
    <source>
        <dbReference type="EMBL" id="KRQ07236.1"/>
    </source>
</evidence>
<dbReference type="EC" id="3.1.3.89" evidence="5"/>
<dbReference type="SUPFAM" id="SSF109604">
    <property type="entry name" value="HD-domain/PDEase-like"/>
    <property type="match status" value="1"/>
</dbReference>
<evidence type="ECO:0000256" key="5">
    <source>
        <dbReference type="ARBA" id="ARBA00012964"/>
    </source>
</evidence>
<organism evidence="9 10">
    <name type="scientific">Bradyrhizobium manausense</name>
    <dbReference type="NCBI Taxonomy" id="989370"/>
    <lineage>
        <taxon>Bacteria</taxon>
        <taxon>Pseudomonadati</taxon>
        <taxon>Pseudomonadota</taxon>
        <taxon>Alphaproteobacteria</taxon>
        <taxon>Hyphomicrobiales</taxon>
        <taxon>Nitrobacteraceae</taxon>
        <taxon>Bradyrhizobium</taxon>
    </lineage>
</organism>
<dbReference type="GO" id="GO:0046872">
    <property type="term" value="F:metal ion binding"/>
    <property type="evidence" value="ECO:0007669"/>
    <property type="project" value="UniProtKB-KW"/>
</dbReference>
<keyword evidence="10" id="KW-1185">Reference proteome</keyword>
<proteinExistence type="predicted"/>
<protein>
    <recommendedName>
        <fullName evidence="5">5'-deoxynucleotidase</fullName>
        <ecNumber evidence="5">3.1.3.89</ecNumber>
    </recommendedName>
</protein>
<evidence type="ECO:0000256" key="7">
    <source>
        <dbReference type="ARBA" id="ARBA00022801"/>
    </source>
</evidence>
<comment type="caution">
    <text evidence="9">The sequence shown here is derived from an EMBL/GenBank/DDBJ whole genome shotgun (WGS) entry which is preliminary data.</text>
</comment>
<evidence type="ECO:0000313" key="10">
    <source>
        <dbReference type="Proteomes" id="UP000051936"/>
    </source>
</evidence>
<accession>A0A0R3DHZ2</accession>
<dbReference type="OrthoDB" id="9796032at2"/>
<comment type="subunit">
    <text evidence="4">Homodimer.</text>
</comment>
<evidence type="ECO:0000259" key="8">
    <source>
        <dbReference type="SMART" id="SM00471"/>
    </source>
</evidence>
<evidence type="ECO:0000256" key="3">
    <source>
        <dbReference type="ARBA" id="ARBA00001941"/>
    </source>
</evidence>
<dbReference type="PANTHER" id="PTHR11845">
    <property type="entry name" value="5'-DEOXYNUCLEOTIDASE HDDC2"/>
    <property type="match status" value="1"/>
</dbReference>
<name>A0A0R3DHZ2_9BRAD</name>
<evidence type="ECO:0000256" key="4">
    <source>
        <dbReference type="ARBA" id="ARBA00011738"/>
    </source>
</evidence>
<dbReference type="SMART" id="SM00471">
    <property type="entry name" value="HDc"/>
    <property type="match status" value="1"/>
</dbReference>
<dbReference type="CDD" id="cd00077">
    <property type="entry name" value="HDc"/>
    <property type="match status" value="1"/>
</dbReference>